<gene>
    <name evidence="1" type="ORF">SAMN05444388_104134</name>
</gene>
<protein>
    <recommendedName>
        <fullName evidence="3">DUF4136 domain-containing protein</fullName>
    </recommendedName>
</protein>
<dbReference type="Proteomes" id="UP000184112">
    <property type="component" value="Unassembled WGS sequence"/>
</dbReference>
<dbReference type="RefSeq" id="WP_254796547.1">
    <property type="nucleotide sequence ID" value="NZ_FQWH01000004.1"/>
</dbReference>
<dbReference type="AlphaFoldDB" id="A0A1M5MET3"/>
<organism evidence="1 2">
    <name type="scientific">Flavobacterium johnsoniae</name>
    <name type="common">Cytophaga johnsonae</name>
    <dbReference type="NCBI Taxonomy" id="986"/>
    <lineage>
        <taxon>Bacteria</taxon>
        <taxon>Pseudomonadati</taxon>
        <taxon>Bacteroidota</taxon>
        <taxon>Flavobacteriia</taxon>
        <taxon>Flavobacteriales</taxon>
        <taxon>Flavobacteriaceae</taxon>
        <taxon>Flavobacterium</taxon>
    </lineage>
</organism>
<evidence type="ECO:0008006" key="3">
    <source>
        <dbReference type="Google" id="ProtNLM"/>
    </source>
</evidence>
<proteinExistence type="predicted"/>
<reference evidence="1 2" key="1">
    <citation type="submission" date="2016-11" db="EMBL/GenBank/DDBJ databases">
        <authorList>
            <person name="Jaros S."/>
            <person name="Januszkiewicz K."/>
            <person name="Wedrychowicz H."/>
        </authorList>
    </citation>
    <scope>NUCLEOTIDE SEQUENCE [LARGE SCALE GENOMIC DNA]</scope>
    <source>
        <strain evidence="1 2">DSM 6792</strain>
    </source>
</reference>
<accession>A0A1M5MET3</accession>
<dbReference type="EMBL" id="FQWH01000004">
    <property type="protein sequence ID" value="SHG75223.1"/>
    <property type="molecule type" value="Genomic_DNA"/>
</dbReference>
<name>A0A1M5MET3_FLAJO</name>
<evidence type="ECO:0000313" key="2">
    <source>
        <dbReference type="Proteomes" id="UP000184112"/>
    </source>
</evidence>
<sequence>MVETNIFSLKENKLIWTGTTRSDYVKDVGQTVDAIMQAVVKEMRKDGSLPPK</sequence>
<evidence type="ECO:0000313" key="1">
    <source>
        <dbReference type="EMBL" id="SHG75223.1"/>
    </source>
</evidence>